<proteinExistence type="predicted"/>
<feature type="chain" id="PRO_5047012286" description="SCP domain-containing protein" evidence="1">
    <location>
        <begin position="26"/>
        <end position="128"/>
    </location>
</feature>
<dbReference type="Proteomes" id="UP001174677">
    <property type="component" value="Chromosome 8"/>
</dbReference>
<keyword evidence="3" id="KW-1185">Reference proteome</keyword>
<feature type="signal peptide" evidence="1">
    <location>
        <begin position="1"/>
        <end position="25"/>
    </location>
</feature>
<evidence type="ECO:0000313" key="3">
    <source>
        <dbReference type="Proteomes" id="UP001174677"/>
    </source>
</evidence>
<keyword evidence="1" id="KW-0732">Signal</keyword>
<accession>A0ABQ9M3H7</accession>
<sequence>MGSLMMKKVLFLILIVAGSISCSLGVEFERLAWGKGRKEKIACQLIRKANPRRSSYFACEDVKRNHMNVMGKFSTKYENLIPTGSQKIVDANLRYNQMPRLHKRHIYLGVTPSTGWSPGSPSHRGGIG</sequence>
<gene>
    <name evidence="2" type="ORF">P3X46_013442</name>
</gene>
<name>A0ABQ9M3H7_HEVBR</name>
<evidence type="ECO:0000313" key="2">
    <source>
        <dbReference type="EMBL" id="KAJ9174841.1"/>
    </source>
</evidence>
<protein>
    <recommendedName>
        <fullName evidence="4">SCP domain-containing protein</fullName>
    </recommendedName>
</protein>
<dbReference type="EMBL" id="JARPOI010000008">
    <property type="protein sequence ID" value="KAJ9174841.1"/>
    <property type="molecule type" value="Genomic_DNA"/>
</dbReference>
<evidence type="ECO:0008006" key="4">
    <source>
        <dbReference type="Google" id="ProtNLM"/>
    </source>
</evidence>
<reference evidence="2 3" key="1">
    <citation type="journal article" date="2023" name="Plant Biotechnol. J.">
        <title>Chromosome-level wild Hevea brasiliensis genome provides new tools for genomic-assisted breeding and valuable loci to elevate rubber yield.</title>
        <authorList>
            <person name="Cheng H."/>
            <person name="Song X."/>
            <person name="Hu Y."/>
            <person name="Wu T."/>
            <person name="Yang Q."/>
            <person name="An Z."/>
            <person name="Feng S."/>
            <person name="Deng Z."/>
            <person name="Wu W."/>
            <person name="Zeng X."/>
            <person name="Tu M."/>
            <person name="Wang X."/>
            <person name="Huang H."/>
        </authorList>
    </citation>
    <scope>NUCLEOTIDE SEQUENCE [LARGE SCALE GENOMIC DNA]</scope>
    <source>
        <strain evidence="2">MT/VB/25A 57/8</strain>
    </source>
</reference>
<dbReference type="PROSITE" id="PS51257">
    <property type="entry name" value="PROKAR_LIPOPROTEIN"/>
    <property type="match status" value="1"/>
</dbReference>
<comment type="caution">
    <text evidence="2">The sequence shown here is derived from an EMBL/GenBank/DDBJ whole genome shotgun (WGS) entry which is preliminary data.</text>
</comment>
<organism evidence="2 3">
    <name type="scientific">Hevea brasiliensis</name>
    <name type="common">Para rubber tree</name>
    <name type="synonym">Siphonia brasiliensis</name>
    <dbReference type="NCBI Taxonomy" id="3981"/>
    <lineage>
        <taxon>Eukaryota</taxon>
        <taxon>Viridiplantae</taxon>
        <taxon>Streptophyta</taxon>
        <taxon>Embryophyta</taxon>
        <taxon>Tracheophyta</taxon>
        <taxon>Spermatophyta</taxon>
        <taxon>Magnoliopsida</taxon>
        <taxon>eudicotyledons</taxon>
        <taxon>Gunneridae</taxon>
        <taxon>Pentapetalae</taxon>
        <taxon>rosids</taxon>
        <taxon>fabids</taxon>
        <taxon>Malpighiales</taxon>
        <taxon>Euphorbiaceae</taxon>
        <taxon>Crotonoideae</taxon>
        <taxon>Micrandreae</taxon>
        <taxon>Hevea</taxon>
    </lineage>
</organism>
<evidence type="ECO:0000256" key="1">
    <source>
        <dbReference type="SAM" id="SignalP"/>
    </source>
</evidence>